<comment type="caution">
    <text evidence="1">The sequence shown here is derived from an EMBL/GenBank/DDBJ whole genome shotgun (WGS) entry which is preliminary data.</text>
</comment>
<sequence>MADFGELCPLFNTGVFGEVTFPLMTLSAKDVTADLLAGSTDQARPGYFTFGRTVIVTEAFLKRETINTTETALWLRHKLSGTAGIIGTIIASITLPLTMSAHQHGMWKRFVPFVGRTFTSDEVLALGVGSDLTVSSGQVALMVRYKEK</sequence>
<organism evidence="1">
    <name type="scientific">marine sediment metagenome</name>
    <dbReference type="NCBI Taxonomy" id="412755"/>
    <lineage>
        <taxon>unclassified sequences</taxon>
        <taxon>metagenomes</taxon>
        <taxon>ecological metagenomes</taxon>
    </lineage>
</organism>
<gene>
    <name evidence="1" type="ORF">S01H1_49606</name>
</gene>
<reference evidence="1" key="1">
    <citation type="journal article" date="2014" name="Front. Microbiol.">
        <title>High frequency of phylogenetically diverse reductive dehalogenase-homologous genes in deep subseafloor sedimentary metagenomes.</title>
        <authorList>
            <person name="Kawai M."/>
            <person name="Futagami T."/>
            <person name="Toyoda A."/>
            <person name="Takaki Y."/>
            <person name="Nishi S."/>
            <person name="Hori S."/>
            <person name="Arai W."/>
            <person name="Tsubouchi T."/>
            <person name="Morono Y."/>
            <person name="Uchiyama I."/>
            <person name="Ito T."/>
            <person name="Fujiyama A."/>
            <person name="Inagaki F."/>
            <person name="Takami H."/>
        </authorList>
    </citation>
    <scope>NUCLEOTIDE SEQUENCE</scope>
    <source>
        <strain evidence="1">Expedition CK06-06</strain>
    </source>
</reference>
<proteinExistence type="predicted"/>
<dbReference type="EMBL" id="BARS01031921">
    <property type="protein sequence ID" value="GAG23614.1"/>
    <property type="molecule type" value="Genomic_DNA"/>
</dbReference>
<protein>
    <submittedName>
        <fullName evidence="1">Uncharacterized protein</fullName>
    </submittedName>
</protein>
<evidence type="ECO:0000313" key="1">
    <source>
        <dbReference type="EMBL" id="GAG23614.1"/>
    </source>
</evidence>
<accession>X0VYR6</accession>
<name>X0VYR6_9ZZZZ</name>
<dbReference type="AlphaFoldDB" id="X0VYR6"/>